<evidence type="ECO:0000256" key="1">
    <source>
        <dbReference type="ARBA" id="ARBA00004324"/>
    </source>
</evidence>
<dbReference type="Proteomes" id="UP000079169">
    <property type="component" value="Unplaced"/>
</dbReference>
<evidence type="ECO:0000256" key="5">
    <source>
        <dbReference type="ARBA" id="ARBA00023163"/>
    </source>
</evidence>
<feature type="region of interest" description="Disordered" evidence="7">
    <location>
        <begin position="30"/>
        <end position="85"/>
    </location>
</feature>
<proteinExistence type="predicted"/>
<dbReference type="CDD" id="cd11421">
    <property type="entry name" value="bHLH_TS_ATOH8"/>
    <property type="match status" value="1"/>
</dbReference>
<keyword evidence="9" id="KW-1185">Reference proteome</keyword>
<dbReference type="RefSeq" id="XP_008468021.1">
    <property type="nucleotide sequence ID" value="XM_008469799.2"/>
</dbReference>
<dbReference type="GO" id="GO:0005737">
    <property type="term" value="C:cytoplasm"/>
    <property type="evidence" value="ECO:0007669"/>
    <property type="project" value="UniProtKB-SubCell"/>
</dbReference>
<dbReference type="SUPFAM" id="SSF47459">
    <property type="entry name" value="HLH, helix-loop-helix DNA-binding domain"/>
    <property type="match status" value="1"/>
</dbReference>
<dbReference type="FunFam" id="4.10.280.10:FF:000052">
    <property type="entry name" value="Protein atonal homolog 8"/>
    <property type="match status" value="1"/>
</dbReference>
<dbReference type="InterPro" id="IPR036638">
    <property type="entry name" value="HLH_DNA-bd_sf"/>
</dbReference>
<feature type="compositionally biased region" description="Basic and acidic residues" evidence="7">
    <location>
        <begin position="30"/>
        <end position="41"/>
    </location>
</feature>
<dbReference type="GO" id="GO:0046983">
    <property type="term" value="F:protein dimerization activity"/>
    <property type="evidence" value="ECO:0007669"/>
    <property type="project" value="InterPro"/>
</dbReference>
<reference evidence="10" key="1">
    <citation type="submission" date="2025-08" db="UniProtKB">
        <authorList>
            <consortium name="RefSeq"/>
        </authorList>
    </citation>
    <scope>IDENTIFICATION</scope>
</reference>
<evidence type="ECO:0000256" key="7">
    <source>
        <dbReference type="SAM" id="MobiDB-lite"/>
    </source>
</evidence>
<gene>
    <name evidence="10" type="primary">LOC103505464</name>
</gene>
<comment type="subcellular location">
    <subcellularLocation>
        <location evidence="2">Cytoplasm</location>
    </subcellularLocation>
    <subcellularLocation>
        <location evidence="1">Nucleus speckle</location>
    </subcellularLocation>
</comment>
<dbReference type="KEGG" id="dci:103505464"/>
<accession>A0A1S3CVQ1</accession>
<evidence type="ECO:0000256" key="4">
    <source>
        <dbReference type="ARBA" id="ARBA00023125"/>
    </source>
</evidence>
<dbReference type="Pfam" id="PF00010">
    <property type="entry name" value="HLH"/>
    <property type="match status" value="1"/>
</dbReference>
<feature type="domain" description="BHLH" evidence="8">
    <location>
        <begin position="143"/>
        <end position="195"/>
    </location>
</feature>
<keyword evidence="3" id="KW-0805">Transcription regulation</keyword>
<keyword evidence="4" id="KW-0238">DNA-binding</keyword>
<dbReference type="SMART" id="SM00353">
    <property type="entry name" value="HLH"/>
    <property type="match status" value="1"/>
</dbReference>
<evidence type="ECO:0000256" key="2">
    <source>
        <dbReference type="ARBA" id="ARBA00004496"/>
    </source>
</evidence>
<dbReference type="PaxDb" id="121845-A0A1S3CVQ1"/>
<keyword evidence="5" id="KW-0804">Transcription</keyword>
<dbReference type="PROSITE" id="PS50888">
    <property type="entry name" value="BHLH"/>
    <property type="match status" value="1"/>
</dbReference>
<dbReference type="GO" id="GO:0016607">
    <property type="term" value="C:nuclear speck"/>
    <property type="evidence" value="ECO:0007669"/>
    <property type="project" value="UniProtKB-SubCell"/>
</dbReference>
<evidence type="ECO:0000313" key="9">
    <source>
        <dbReference type="Proteomes" id="UP000079169"/>
    </source>
</evidence>
<feature type="compositionally biased region" description="Polar residues" evidence="7">
    <location>
        <begin position="54"/>
        <end position="76"/>
    </location>
</feature>
<dbReference type="InterPro" id="IPR050359">
    <property type="entry name" value="bHLH_transcription_factors"/>
</dbReference>
<name>A0A1S3CVQ1_DIACI</name>
<dbReference type="PANTHER" id="PTHR19290">
    <property type="entry name" value="BASIC HELIX-LOOP-HELIX PROTEIN NEUROGENIN-RELATED"/>
    <property type="match status" value="1"/>
</dbReference>
<evidence type="ECO:0000259" key="8">
    <source>
        <dbReference type="PROSITE" id="PS50888"/>
    </source>
</evidence>
<keyword evidence="6" id="KW-0539">Nucleus</keyword>
<sequence>MTVRPLAVQMIQMKPPLKKADSILRRDEVRSNGFMKQEHSDTLVTKTKPKDTTRNSLSNGKSFNNKTFSEKSTSNKLGEPLSRVPKRHERLDDLKMLNACVSNDSTASSCTNDSDETNLLNDSYKSKSSSQNYNRNYKNMTRERRIEANARERTRVHTISAAFETLRKTVPAYSTNQKLSKLSVLRIACSYIMTLSRIAGHDYSRDQSEPSIESCVEDVTKTIQLEGKVKKKSKEDDDD</sequence>
<evidence type="ECO:0000256" key="3">
    <source>
        <dbReference type="ARBA" id="ARBA00023015"/>
    </source>
</evidence>
<dbReference type="GO" id="GO:0003700">
    <property type="term" value="F:DNA-binding transcription factor activity"/>
    <property type="evidence" value="ECO:0007669"/>
    <property type="project" value="InterPro"/>
</dbReference>
<dbReference type="GO" id="GO:0009653">
    <property type="term" value="P:anatomical structure morphogenesis"/>
    <property type="evidence" value="ECO:0007669"/>
    <property type="project" value="TreeGrafter"/>
</dbReference>
<dbReference type="InterPro" id="IPR032660">
    <property type="entry name" value="ATOH8_bHLH"/>
</dbReference>
<dbReference type="GeneID" id="103505464"/>
<organism evidence="9 10">
    <name type="scientific">Diaphorina citri</name>
    <name type="common">Asian citrus psyllid</name>
    <dbReference type="NCBI Taxonomy" id="121845"/>
    <lineage>
        <taxon>Eukaryota</taxon>
        <taxon>Metazoa</taxon>
        <taxon>Ecdysozoa</taxon>
        <taxon>Arthropoda</taxon>
        <taxon>Hexapoda</taxon>
        <taxon>Insecta</taxon>
        <taxon>Pterygota</taxon>
        <taxon>Neoptera</taxon>
        <taxon>Paraneoptera</taxon>
        <taxon>Hemiptera</taxon>
        <taxon>Sternorrhyncha</taxon>
        <taxon>Psylloidea</taxon>
        <taxon>Psyllidae</taxon>
        <taxon>Diaphorininae</taxon>
        <taxon>Diaphorina</taxon>
    </lineage>
</organism>
<dbReference type="InterPro" id="IPR011598">
    <property type="entry name" value="bHLH_dom"/>
</dbReference>
<evidence type="ECO:0000256" key="6">
    <source>
        <dbReference type="ARBA" id="ARBA00023242"/>
    </source>
</evidence>
<dbReference type="GO" id="GO:0045944">
    <property type="term" value="P:positive regulation of transcription by RNA polymerase II"/>
    <property type="evidence" value="ECO:0007669"/>
    <property type="project" value="TreeGrafter"/>
</dbReference>
<protein>
    <submittedName>
        <fullName evidence="10">Neurogenic differentiation factor 1</fullName>
    </submittedName>
</protein>
<dbReference type="Gene3D" id="4.10.280.10">
    <property type="entry name" value="Helix-loop-helix DNA-binding domain"/>
    <property type="match status" value="1"/>
</dbReference>
<dbReference type="GO" id="GO:0070888">
    <property type="term" value="F:E-box binding"/>
    <property type="evidence" value="ECO:0007669"/>
    <property type="project" value="TreeGrafter"/>
</dbReference>
<dbReference type="AlphaFoldDB" id="A0A1S3CVQ1"/>
<evidence type="ECO:0000313" key="10">
    <source>
        <dbReference type="RefSeq" id="XP_008468021.1"/>
    </source>
</evidence>
<dbReference type="STRING" id="121845.A0A1S3CVQ1"/>
<dbReference type="PANTHER" id="PTHR19290:SF102">
    <property type="entry name" value="TRANSCRIPTION FACTOR ATOH8"/>
    <property type="match status" value="1"/>
</dbReference>